<feature type="transmembrane region" description="Helical" evidence="1">
    <location>
        <begin position="47"/>
        <end position="64"/>
    </location>
</feature>
<dbReference type="PATRIC" id="fig|1132509.6.peg.700"/>
<protein>
    <submittedName>
        <fullName evidence="2">Uncharacterized protein</fullName>
    </submittedName>
</protein>
<sequence>MDTLRLVGGAVVAYLGFVFLLGTATVLPSRLDDLASFAVANATEPVVVLNAALPASTLVIVALARRSR</sequence>
<accession>M0M5G8</accession>
<dbReference type="OrthoDB" id="378830at2157"/>
<comment type="caution">
    <text evidence="2">The sequence shown here is derived from an EMBL/GenBank/DDBJ whole genome shotgun (WGS) entry which is preliminary data.</text>
</comment>
<dbReference type="RefSeq" id="WP_007690731.1">
    <property type="nucleotide sequence ID" value="NZ_AJRK01000364.1"/>
</dbReference>
<evidence type="ECO:0000313" key="2">
    <source>
        <dbReference type="EMBL" id="EMA40951.1"/>
    </source>
</evidence>
<gene>
    <name evidence="2" type="ORF">C447_02969</name>
</gene>
<dbReference type="EMBL" id="AOMB01000008">
    <property type="protein sequence ID" value="EMA40951.1"/>
    <property type="molecule type" value="Genomic_DNA"/>
</dbReference>
<keyword evidence="1" id="KW-0812">Transmembrane</keyword>
<proteinExistence type="predicted"/>
<keyword evidence="3" id="KW-1185">Reference proteome</keyword>
<keyword evidence="1" id="KW-1133">Transmembrane helix</keyword>
<organism evidence="2 3">
    <name type="scientific">Halococcus hamelinensis 100A6</name>
    <dbReference type="NCBI Taxonomy" id="1132509"/>
    <lineage>
        <taxon>Archaea</taxon>
        <taxon>Methanobacteriati</taxon>
        <taxon>Methanobacteriota</taxon>
        <taxon>Stenosarchaea group</taxon>
        <taxon>Halobacteria</taxon>
        <taxon>Halobacteriales</taxon>
        <taxon>Halococcaceae</taxon>
        <taxon>Halococcus</taxon>
    </lineage>
</organism>
<dbReference type="Proteomes" id="UP000011566">
    <property type="component" value="Unassembled WGS sequence"/>
</dbReference>
<feature type="transmembrane region" description="Helical" evidence="1">
    <location>
        <begin position="7"/>
        <end position="27"/>
    </location>
</feature>
<reference evidence="2 3" key="1">
    <citation type="journal article" date="2014" name="PLoS Genet.">
        <title>Phylogenetically driven sequencing of extremely halophilic archaea reveals strategies for static and dynamic osmo-response.</title>
        <authorList>
            <person name="Becker E.A."/>
            <person name="Seitzer P.M."/>
            <person name="Tritt A."/>
            <person name="Larsen D."/>
            <person name="Krusor M."/>
            <person name="Yao A.I."/>
            <person name="Wu D."/>
            <person name="Madern D."/>
            <person name="Eisen J.A."/>
            <person name="Darling A.E."/>
            <person name="Facciotti M.T."/>
        </authorList>
    </citation>
    <scope>NUCLEOTIDE SEQUENCE [LARGE SCALE GENOMIC DNA]</scope>
    <source>
        <strain evidence="2 3">100A6</strain>
    </source>
</reference>
<evidence type="ECO:0000313" key="3">
    <source>
        <dbReference type="Proteomes" id="UP000011566"/>
    </source>
</evidence>
<evidence type="ECO:0000256" key="1">
    <source>
        <dbReference type="SAM" id="Phobius"/>
    </source>
</evidence>
<name>M0M5G8_9EURY</name>
<dbReference type="AlphaFoldDB" id="M0M5G8"/>
<keyword evidence="1" id="KW-0472">Membrane</keyword>